<dbReference type="AlphaFoldDB" id="A0A3B7RDQ0"/>
<dbReference type="GO" id="GO:0030313">
    <property type="term" value="C:cell envelope"/>
    <property type="evidence" value="ECO:0007669"/>
    <property type="project" value="TreeGrafter"/>
</dbReference>
<dbReference type="Gene3D" id="1.10.287.470">
    <property type="entry name" value="Helix hairpin bin"/>
    <property type="match status" value="1"/>
</dbReference>
<dbReference type="InterPro" id="IPR051909">
    <property type="entry name" value="MFP_Cation_Efflux"/>
</dbReference>
<dbReference type="GO" id="GO:0022857">
    <property type="term" value="F:transmembrane transporter activity"/>
    <property type="evidence" value="ECO:0007669"/>
    <property type="project" value="InterPro"/>
</dbReference>
<dbReference type="EMBL" id="CP032317">
    <property type="protein sequence ID" value="AYA37346.1"/>
    <property type="molecule type" value="Genomic_DNA"/>
</dbReference>
<feature type="domain" description="CusB-like beta-barrel" evidence="5">
    <location>
        <begin position="234"/>
        <end position="310"/>
    </location>
</feature>
<evidence type="ECO:0000256" key="4">
    <source>
        <dbReference type="SAM" id="SignalP"/>
    </source>
</evidence>
<dbReference type="Proteomes" id="UP000262802">
    <property type="component" value="Chromosome"/>
</dbReference>
<dbReference type="PANTHER" id="PTHR30097:SF4">
    <property type="entry name" value="SLR6042 PROTEIN"/>
    <property type="match status" value="1"/>
</dbReference>
<feature type="coiled-coil region" evidence="3">
    <location>
        <begin position="124"/>
        <end position="178"/>
    </location>
</feature>
<dbReference type="OrthoDB" id="9814657at2"/>
<dbReference type="GO" id="GO:0015679">
    <property type="term" value="P:plasma membrane copper ion transport"/>
    <property type="evidence" value="ECO:0007669"/>
    <property type="project" value="TreeGrafter"/>
</dbReference>
<dbReference type="Gene3D" id="2.40.30.170">
    <property type="match status" value="1"/>
</dbReference>
<dbReference type="InterPro" id="IPR006143">
    <property type="entry name" value="RND_pump_MFP"/>
</dbReference>
<evidence type="ECO:0000259" key="5">
    <source>
        <dbReference type="Pfam" id="PF25954"/>
    </source>
</evidence>
<dbReference type="GO" id="GO:0016020">
    <property type="term" value="C:membrane"/>
    <property type="evidence" value="ECO:0007669"/>
    <property type="project" value="InterPro"/>
</dbReference>
<dbReference type="Pfam" id="PF25954">
    <property type="entry name" value="Beta-barrel_RND_2"/>
    <property type="match status" value="1"/>
</dbReference>
<sequence>MLHRSTSYFRYLLLAALGACNSAPAEQPQEQAATTEAAPVAEKEVHLSADELRVAGVRTGRVSYQSAAGVLRVNGSLEAPPQSLVVLSAPLGGYIERLPLLPGAHVRKGEAVAVVRNPEFIQVQQDYRQVLSQLEYARAEMERQRQLVQEEVAPAKNYQRAQAEYRSLQAQRDALAARLRLAGLPVRASGAMATTAELRAPISGFVRHVRATTGQTVTSTEPVAELVDPTHLHVELTVFEKDAPRVKMGQPLRFTLASDSAGAEHTARITLVSRAVDPEARTVTVHAHPDVEDNPALLPGMFVRAAIQTETGQPKATTPALPEAAVVDFEGRSYIFVQPNPAQARYRMVEVRRAGAVENGTVPVVLPATVTAETQVVTTGAYSLLGKLKNTAEE</sequence>
<organism evidence="6 7">
    <name type="scientific">Hymenobacter oligotrophus</name>
    <dbReference type="NCBI Taxonomy" id="2319843"/>
    <lineage>
        <taxon>Bacteria</taxon>
        <taxon>Pseudomonadati</taxon>
        <taxon>Bacteroidota</taxon>
        <taxon>Cytophagia</taxon>
        <taxon>Cytophagales</taxon>
        <taxon>Hymenobacteraceae</taxon>
        <taxon>Hymenobacter</taxon>
    </lineage>
</organism>
<accession>A0A3B7RDQ0</accession>
<evidence type="ECO:0000313" key="6">
    <source>
        <dbReference type="EMBL" id="AYA37346.1"/>
    </source>
</evidence>
<keyword evidence="2" id="KW-0813">Transport</keyword>
<feature type="chain" id="PRO_5017639975" evidence="4">
    <location>
        <begin position="26"/>
        <end position="394"/>
    </location>
</feature>
<dbReference type="KEGG" id="hyh:D3Y59_09965"/>
<keyword evidence="4" id="KW-0732">Signal</keyword>
<dbReference type="SUPFAM" id="SSF111369">
    <property type="entry name" value="HlyD-like secretion proteins"/>
    <property type="match status" value="1"/>
</dbReference>
<name>A0A3B7RDQ0_9BACT</name>
<keyword evidence="3" id="KW-0175">Coiled coil</keyword>
<evidence type="ECO:0000256" key="2">
    <source>
        <dbReference type="ARBA" id="ARBA00022448"/>
    </source>
</evidence>
<dbReference type="Gene3D" id="2.40.420.20">
    <property type="match status" value="1"/>
</dbReference>
<dbReference type="Gene3D" id="2.40.50.100">
    <property type="match status" value="1"/>
</dbReference>
<evidence type="ECO:0000256" key="3">
    <source>
        <dbReference type="SAM" id="Coils"/>
    </source>
</evidence>
<dbReference type="NCBIfam" id="TIGR01730">
    <property type="entry name" value="RND_mfp"/>
    <property type="match status" value="1"/>
</dbReference>
<dbReference type="GO" id="GO:0060003">
    <property type="term" value="P:copper ion export"/>
    <property type="evidence" value="ECO:0007669"/>
    <property type="project" value="TreeGrafter"/>
</dbReference>
<dbReference type="RefSeq" id="WP_119444917.1">
    <property type="nucleotide sequence ID" value="NZ_CP032317.1"/>
</dbReference>
<keyword evidence="7" id="KW-1185">Reference proteome</keyword>
<proteinExistence type="inferred from homology"/>
<dbReference type="InterPro" id="IPR058792">
    <property type="entry name" value="Beta-barrel_RND_2"/>
</dbReference>
<gene>
    <name evidence="6" type="ORF">D3Y59_09965</name>
</gene>
<evidence type="ECO:0000313" key="7">
    <source>
        <dbReference type="Proteomes" id="UP000262802"/>
    </source>
</evidence>
<protein>
    <submittedName>
        <fullName evidence="6">Efflux RND transporter periplasmic adaptor subunit</fullName>
    </submittedName>
</protein>
<evidence type="ECO:0000256" key="1">
    <source>
        <dbReference type="ARBA" id="ARBA00009477"/>
    </source>
</evidence>
<reference evidence="6 7" key="1">
    <citation type="submission" date="2018-09" db="EMBL/GenBank/DDBJ databases">
        <title>Hymenobacter medium sp. nov., isolated from R2A medium.</title>
        <authorList>
            <person name="Yingchao G."/>
        </authorList>
    </citation>
    <scope>NUCLEOTIDE SEQUENCE [LARGE SCALE GENOMIC DNA]</scope>
    <source>
        <strain evidence="7">sh-6</strain>
    </source>
</reference>
<feature type="signal peptide" evidence="4">
    <location>
        <begin position="1"/>
        <end position="25"/>
    </location>
</feature>
<comment type="similarity">
    <text evidence="1">Belongs to the membrane fusion protein (MFP) (TC 8.A.1) family.</text>
</comment>
<dbReference type="PANTHER" id="PTHR30097">
    <property type="entry name" value="CATION EFFLUX SYSTEM PROTEIN CUSB"/>
    <property type="match status" value="1"/>
</dbReference>